<evidence type="ECO:0000313" key="4">
    <source>
        <dbReference type="Proteomes" id="UP000230750"/>
    </source>
</evidence>
<dbReference type="InterPro" id="IPR001810">
    <property type="entry name" value="F-box_dom"/>
</dbReference>
<feature type="compositionally biased region" description="Basic and acidic residues" evidence="1">
    <location>
        <begin position="184"/>
        <end position="199"/>
    </location>
</feature>
<dbReference type="PANTHER" id="PTHR46857">
    <property type="entry name" value="EPITHELIAL CELL-TRANSFORMING SEQUENCE 2 ONCOGENE-LIKE"/>
    <property type="match status" value="1"/>
</dbReference>
<protein>
    <submittedName>
        <fullName evidence="3">Putative F-box only protein 16</fullName>
    </submittedName>
</protein>
<dbReference type="OrthoDB" id="10257471at2759"/>
<dbReference type="STRING" id="307972.A0A2G8K3R8"/>
<dbReference type="Proteomes" id="UP000230750">
    <property type="component" value="Unassembled WGS sequence"/>
</dbReference>
<name>A0A2G8K3R8_STIJA</name>
<dbReference type="PANTHER" id="PTHR46857:SF2">
    <property type="entry name" value="F-BOX ONLY PROTEIN 16"/>
    <property type="match status" value="1"/>
</dbReference>
<keyword evidence="4" id="KW-1185">Reference proteome</keyword>
<dbReference type="SUPFAM" id="SSF81383">
    <property type="entry name" value="F-box domain"/>
    <property type="match status" value="1"/>
</dbReference>
<dbReference type="EMBL" id="MRZV01000918">
    <property type="protein sequence ID" value="PIK42642.1"/>
    <property type="molecule type" value="Genomic_DNA"/>
</dbReference>
<dbReference type="AlphaFoldDB" id="A0A2G8K3R8"/>
<gene>
    <name evidence="3" type="ORF">BSL78_20494</name>
</gene>
<evidence type="ECO:0000313" key="3">
    <source>
        <dbReference type="EMBL" id="PIK42642.1"/>
    </source>
</evidence>
<proteinExistence type="predicted"/>
<sequence length="240" mass="28536">MAWSAQQKLIDNKKKNLDSKIRFSAWTPMSDPSANDKVFEERRILLNKWLEKWNDAQKRNVLTDIMERCSVSQLQQAQKILLMRLPVDREDFTRQLPRALSLYVFSYLDPRSLCRCSQVCWFWKYLTELDQLWMPKAIKLGWQLTFTPNPCETGVWKRLYLENVRSLNYISTQDPSAKKTANKSPKEDDKKTRKPEVKRMPLKVKPPKPLDHKPWRGTDPKVEDIHRNNYLRQQGRSARC</sequence>
<reference evidence="3 4" key="1">
    <citation type="journal article" date="2017" name="PLoS Biol.">
        <title>The sea cucumber genome provides insights into morphological evolution and visceral regeneration.</title>
        <authorList>
            <person name="Zhang X."/>
            <person name="Sun L."/>
            <person name="Yuan J."/>
            <person name="Sun Y."/>
            <person name="Gao Y."/>
            <person name="Zhang L."/>
            <person name="Li S."/>
            <person name="Dai H."/>
            <person name="Hamel J.F."/>
            <person name="Liu C."/>
            <person name="Yu Y."/>
            <person name="Liu S."/>
            <person name="Lin W."/>
            <person name="Guo K."/>
            <person name="Jin S."/>
            <person name="Xu P."/>
            <person name="Storey K.B."/>
            <person name="Huan P."/>
            <person name="Zhang T."/>
            <person name="Zhou Y."/>
            <person name="Zhang J."/>
            <person name="Lin C."/>
            <person name="Li X."/>
            <person name="Xing L."/>
            <person name="Huo D."/>
            <person name="Sun M."/>
            <person name="Wang L."/>
            <person name="Mercier A."/>
            <person name="Li F."/>
            <person name="Yang H."/>
            <person name="Xiang J."/>
        </authorList>
    </citation>
    <scope>NUCLEOTIDE SEQUENCE [LARGE SCALE GENOMIC DNA]</scope>
    <source>
        <strain evidence="3">Shaxun</strain>
        <tissue evidence="3">Muscle</tissue>
    </source>
</reference>
<feature type="domain" description="F-box" evidence="2">
    <location>
        <begin position="90"/>
        <end position="136"/>
    </location>
</feature>
<dbReference type="Gene3D" id="1.20.1280.50">
    <property type="match status" value="1"/>
</dbReference>
<dbReference type="InterPro" id="IPR036047">
    <property type="entry name" value="F-box-like_dom_sf"/>
</dbReference>
<dbReference type="Pfam" id="PF12937">
    <property type="entry name" value="F-box-like"/>
    <property type="match status" value="1"/>
</dbReference>
<feature type="compositionally biased region" description="Basic and acidic residues" evidence="1">
    <location>
        <begin position="208"/>
        <end position="227"/>
    </location>
</feature>
<comment type="caution">
    <text evidence="3">The sequence shown here is derived from an EMBL/GenBank/DDBJ whole genome shotgun (WGS) entry which is preliminary data.</text>
</comment>
<dbReference type="SMART" id="SM00256">
    <property type="entry name" value="FBOX"/>
    <property type="match status" value="1"/>
</dbReference>
<evidence type="ECO:0000256" key="1">
    <source>
        <dbReference type="SAM" id="MobiDB-lite"/>
    </source>
</evidence>
<feature type="region of interest" description="Disordered" evidence="1">
    <location>
        <begin position="172"/>
        <end position="240"/>
    </location>
</feature>
<evidence type="ECO:0000259" key="2">
    <source>
        <dbReference type="PROSITE" id="PS50181"/>
    </source>
</evidence>
<accession>A0A2G8K3R8</accession>
<organism evidence="3 4">
    <name type="scientific">Stichopus japonicus</name>
    <name type="common">Sea cucumber</name>
    <dbReference type="NCBI Taxonomy" id="307972"/>
    <lineage>
        <taxon>Eukaryota</taxon>
        <taxon>Metazoa</taxon>
        <taxon>Echinodermata</taxon>
        <taxon>Eleutherozoa</taxon>
        <taxon>Echinozoa</taxon>
        <taxon>Holothuroidea</taxon>
        <taxon>Aspidochirotacea</taxon>
        <taxon>Aspidochirotida</taxon>
        <taxon>Stichopodidae</taxon>
        <taxon>Apostichopus</taxon>
    </lineage>
</organism>
<dbReference type="CDD" id="cd22172">
    <property type="entry name" value="F-box_FBXO16"/>
    <property type="match status" value="1"/>
</dbReference>
<dbReference type="PROSITE" id="PS50181">
    <property type="entry name" value="FBOX"/>
    <property type="match status" value="1"/>
</dbReference>
<feature type="compositionally biased region" description="Polar residues" evidence="1">
    <location>
        <begin position="230"/>
        <end position="240"/>
    </location>
</feature>
<dbReference type="InterPro" id="IPR052805">
    <property type="entry name" value="GEF_Ubiquitin-Prot_Reg"/>
</dbReference>